<reference evidence="2 3" key="1">
    <citation type="submission" date="2019-05" db="EMBL/GenBank/DDBJ databases">
        <title>Another draft genome of Portunus trituberculatus and its Hox gene families provides insights of decapod evolution.</title>
        <authorList>
            <person name="Jeong J.-H."/>
            <person name="Song I."/>
            <person name="Kim S."/>
            <person name="Choi T."/>
            <person name="Kim D."/>
            <person name="Ryu S."/>
            <person name="Kim W."/>
        </authorList>
    </citation>
    <scope>NUCLEOTIDE SEQUENCE [LARGE SCALE GENOMIC DNA]</scope>
    <source>
        <tissue evidence="2">Muscle</tissue>
    </source>
</reference>
<dbReference type="AlphaFoldDB" id="A0A5B7HFG8"/>
<dbReference type="EMBL" id="VSRR010027973">
    <property type="protein sequence ID" value="MPC68519.1"/>
    <property type="molecule type" value="Genomic_DNA"/>
</dbReference>
<evidence type="ECO:0000256" key="1">
    <source>
        <dbReference type="SAM" id="MobiDB-lite"/>
    </source>
</evidence>
<keyword evidence="3" id="KW-1185">Reference proteome</keyword>
<accession>A0A5B7HFG8</accession>
<feature type="compositionally biased region" description="Gly residues" evidence="1">
    <location>
        <begin position="55"/>
        <end position="65"/>
    </location>
</feature>
<evidence type="ECO:0000313" key="3">
    <source>
        <dbReference type="Proteomes" id="UP000324222"/>
    </source>
</evidence>
<organism evidence="2 3">
    <name type="scientific">Portunus trituberculatus</name>
    <name type="common">Swimming crab</name>
    <name type="synonym">Neptunus trituberculatus</name>
    <dbReference type="NCBI Taxonomy" id="210409"/>
    <lineage>
        <taxon>Eukaryota</taxon>
        <taxon>Metazoa</taxon>
        <taxon>Ecdysozoa</taxon>
        <taxon>Arthropoda</taxon>
        <taxon>Crustacea</taxon>
        <taxon>Multicrustacea</taxon>
        <taxon>Malacostraca</taxon>
        <taxon>Eumalacostraca</taxon>
        <taxon>Eucarida</taxon>
        <taxon>Decapoda</taxon>
        <taxon>Pleocyemata</taxon>
        <taxon>Brachyura</taxon>
        <taxon>Eubrachyura</taxon>
        <taxon>Portunoidea</taxon>
        <taxon>Portunidae</taxon>
        <taxon>Portuninae</taxon>
        <taxon>Portunus</taxon>
    </lineage>
</organism>
<protein>
    <submittedName>
        <fullName evidence="2">Uncharacterized protein</fullName>
    </submittedName>
</protein>
<comment type="caution">
    <text evidence="2">The sequence shown here is derived from an EMBL/GenBank/DDBJ whole genome shotgun (WGS) entry which is preliminary data.</text>
</comment>
<sequence length="84" mass="8901">MLEQSDYTTRGPGLFWEGLQVAARLPRAAVTQTRKTYSLARNTNNFIGCTAEAGGARGETAPGGGQKHHYPPGLPPSAFSQPVS</sequence>
<name>A0A5B7HFG8_PORTR</name>
<evidence type="ECO:0000313" key="2">
    <source>
        <dbReference type="EMBL" id="MPC68519.1"/>
    </source>
</evidence>
<feature type="region of interest" description="Disordered" evidence="1">
    <location>
        <begin position="53"/>
        <end position="84"/>
    </location>
</feature>
<dbReference type="Proteomes" id="UP000324222">
    <property type="component" value="Unassembled WGS sequence"/>
</dbReference>
<gene>
    <name evidence="2" type="ORF">E2C01_062721</name>
</gene>
<proteinExistence type="predicted"/>